<gene>
    <name evidence="1" type="ORF">GCM10009332_06440</name>
</gene>
<evidence type="ECO:0008006" key="3">
    <source>
        <dbReference type="Google" id="ProtNLM"/>
    </source>
</evidence>
<dbReference type="Proteomes" id="UP000613743">
    <property type="component" value="Unassembled WGS sequence"/>
</dbReference>
<evidence type="ECO:0000313" key="1">
    <source>
        <dbReference type="EMBL" id="GGI71805.1"/>
    </source>
</evidence>
<sequence length="200" mass="22095">MTKIPNNLLTKIGMTTAVVIGMSPSVSVAANAQQVQFFERLASLCGKAFAGQVVSTDAADAKFAQQKLLMHVRECHETQLKIPFHVGEDRSRTWVLTQTEGGLRLKHDHRHKDGSIDAVTMYGGDTQNGGTASLQSFPVDQASIENFLANGLKASITNTWQMGVTAHTFSYRMFRQGRDFKVEFDLSKEMPLPQAPWGHE</sequence>
<keyword evidence="2" id="KW-1185">Reference proteome</keyword>
<dbReference type="EMBL" id="BMPZ01000001">
    <property type="protein sequence ID" value="GGI71805.1"/>
    <property type="molecule type" value="Genomic_DNA"/>
</dbReference>
<accession>A0A917JMG6</accession>
<reference evidence="1" key="1">
    <citation type="journal article" date="2014" name="Int. J. Syst. Evol. Microbiol.">
        <title>Complete genome sequence of Corynebacterium casei LMG S-19264T (=DSM 44701T), isolated from a smear-ripened cheese.</title>
        <authorList>
            <consortium name="US DOE Joint Genome Institute (JGI-PGF)"/>
            <person name="Walter F."/>
            <person name="Albersmeier A."/>
            <person name="Kalinowski J."/>
            <person name="Ruckert C."/>
        </authorList>
    </citation>
    <scope>NUCLEOTIDE SEQUENCE</scope>
    <source>
        <strain evidence="1">JCM 30804</strain>
    </source>
</reference>
<name>A0A917JMG6_9GAMM</name>
<protein>
    <recommendedName>
        <fullName evidence="3">Secreted protein</fullName>
    </recommendedName>
</protein>
<organism evidence="1 2">
    <name type="scientific">Shewanella gelidii</name>
    <dbReference type="NCBI Taxonomy" id="1642821"/>
    <lineage>
        <taxon>Bacteria</taxon>
        <taxon>Pseudomonadati</taxon>
        <taxon>Pseudomonadota</taxon>
        <taxon>Gammaproteobacteria</taxon>
        <taxon>Alteromonadales</taxon>
        <taxon>Shewanellaceae</taxon>
        <taxon>Shewanella</taxon>
    </lineage>
</organism>
<proteinExistence type="predicted"/>
<dbReference type="AlphaFoldDB" id="A0A917JMG6"/>
<reference evidence="1" key="2">
    <citation type="submission" date="2020-09" db="EMBL/GenBank/DDBJ databases">
        <authorList>
            <person name="Sun Q."/>
            <person name="Ohkuma M."/>
        </authorList>
    </citation>
    <scope>NUCLEOTIDE SEQUENCE</scope>
    <source>
        <strain evidence="1">JCM 30804</strain>
    </source>
</reference>
<evidence type="ECO:0000313" key="2">
    <source>
        <dbReference type="Proteomes" id="UP000613743"/>
    </source>
</evidence>
<comment type="caution">
    <text evidence="1">The sequence shown here is derived from an EMBL/GenBank/DDBJ whole genome shotgun (WGS) entry which is preliminary data.</text>
</comment>